<dbReference type="RefSeq" id="WP_145715498.1">
    <property type="nucleotide sequence ID" value="NZ_BAAAFY010000001.1"/>
</dbReference>
<protein>
    <submittedName>
        <fullName evidence="1">Uncharacterized protein</fullName>
    </submittedName>
</protein>
<name>A0A562T8Y8_CHIJA</name>
<dbReference type="AlphaFoldDB" id="A0A562T8Y8"/>
<comment type="caution">
    <text evidence="1">The sequence shown here is derived from an EMBL/GenBank/DDBJ whole genome shotgun (WGS) entry which is preliminary data.</text>
</comment>
<dbReference type="EMBL" id="VLLG01000003">
    <property type="protein sequence ID" value="TWI89280.1"/>
    <property type="molecule type" value="Genomic_DNA"/>
</dbReference>
<organism evidence="1 2">
    <name type="scientific">Chitinophaga japonensis</name>
    <name type="common">Flexibacter japonensis</name>
    <dbReference type="NCBI Taxonomy" id="104662"/>
    <lineage>
        <taxon>Bacteria</taxon>
        <taxon>Pseudomonadati</taxon>
        <taxon>Bacteroidota</taxon>
        <taxon>Chitinophagia</taxon>
        <taxon>Chitinophagales</taxon>
        <taxon>Chitinophagaceae</taxon>
        <taxon>Chitinophaga</taxon>
    </lineage>
</organism>
<sequence length="92" mass="10723">MKCKKFSFLGLGRHLPPLFHHVEIYFLQKGCSGNEAATFFRHYQARGWKGVKGKPVPSWKTLACDWIYLLKRNAYQKKALYEKANLYPGQTD</sequence>
<accession>A0A562T8Y8</accession>
<gene>
    <name evidence="1" type="ORF">LX66_3375</name>
</gene>
<evidence type="ECO:0000313" key="1">
    <source>
        <dbReference type="EMBL" id="TWI89280.1"/>
    </source>
</evidence>
<dbReference type="Proteomes" id="UP000316778">
    <property type="component" value="Unassembled WGS sequence"/>
</dbReference>
<dbReference type="OrthoDB" id="1442826at2"/>
<reference evidence="1 2" key="1">
    <citation type="journal article" date="2013" name="Stand. Genomic Sci.">
        <title>Genomic Encyclopedia of Type Strains, Phase I: The one thousand microbial genomes (KMG-I) project.</title>
        <authorList>
            <person name="Kyrpides N.C."/>
            <person name="Woyke T."/>
            <person name="Eisen J.A."/>
            <person name="Garrity G."/>
            <person name="Lilburn T.G."/>
            <person name="Beck B.J."/>
            <person name="Whitman W.B."/>
            <person name="Hugenholtz P."/>
            <person name="Klenk H.P."/>
        </authorList>
    </citation>
    <scope>NUCLEOTIDE SEQUENCE [LARGE SCALE GENOMIC DNA]</scope>
    <source>
        <strain evidence="1 2">DSM 13484</strain>
    </source>
</reference>
<evidence type="ECO:0000313" key="2">
    <source>
        <dbReference type="Proteomes" id="UP000316778"/>
    </source>
</evidence>
<keyword evidence="2" id="KW-1185">Reference proteome</keyword>
<proteinExistence type="predicted"/>